<dbReference type="eggNOG" id="KOG3961">
    <property type="taxonomic scope" value="Eukaryota"/>
</dbReference>
<dbReference type="PANTHER" id="PTHR21207:SF2">
    <property type="entry name" value="PARKIN COREGULATED GENE PROTEIN"/>
    <property type="match status" value="1"/>
</dbReference>
<dbReference type="PANTHER" id="PTHR21207">
    <property type="entry name" value="PARKIN COREGULATED GENE PROTEIN PARK2 COREGULATED"/>
    <property type="match status" value="1"/>
</dbReference>
<sequence length="207" mass="22946">MRPARKGLSVRDEVAAVPSAFPDRYLRGEVPCSKHCSAASALVWVCPLEQLDYEYYLPMFFDGIRCLEEPCMTLARQGVSDLLSAARGYPQRILPSLPNIMRALRVAISCKNPGVIIFACSALRQLATGNKEVGEALVGYYKMFLHVFNLFMNCTKSTGDKIDYGQRNSQDVGEAVSCTVETLERNGGKHAFAHIKHCIPTYQTCVT</sequence>
<dbReference type="InterPro" id="IPR019399">
    <property type="entry name" value="Parkin_co-regulated_protein"/>
</dbReference>
<gene>
    <name evidence="1" type="ORF">Esi_0129_0062</name>
</gene>
<evidence type="ECO:0000313" key="2">
    <source>
        <dbReference type="Proteomes" id="UP000002630"/>
    </source>
</evidence>
<dbReference type="Pfam" id="PF10274">
    <property type="entry name" value="ParcG"/>
    <property type="match status" value="1"/>
</dbReference>
<dbReference type="Proteomes" id="UP000002630">
    <property type="component" value="Linkage Group LG03"/>
</dbReference>
<dbReference type="EMBL" id="FN649728">
    <property type="protein sequence ID" value="CBN78555.1"/>
    <property type="molecule type" value="Genomic_DNA"/>
</dbReference>
<keyword evidence="2" id="KW-1185">Reference proteome</keyword>
<name>D8LE38_ECTSI</name>
<dbReference type="OMA" id="NIMRALR"/>
<dbReference type="AlphaFoldDB" id="D8LE38"/>
<dbReference type="OrthoDB" id="5954824at2759"/>
<dbReference type="EMBL" id="FN647931">
    <property type="protein sequence ID" value="CBN78555.1"/>
    <property type="molecule type" value="Genomic_DNA"/>
</dbReference>
<evidence type="ECO:0000313" key="1">
    <source>
        <dbReference type="EMBL" id="CBN78555.1"/>
    </source>
</evidence>
<dbReference type="GO" id="GO:0030544">
    <property type="term" value="F:Hsp70 protein binding"/>
    <property type="evidence" value="ECO:0007669"/>
    <property type="project" value="TreeGrafter"/>
</dbReference>
<dbReference type="GO" id="GO:0051879">
    <property type="term" value="F:Hsp90 protein binding"/>
    <property type="evidence" value="ECO:0007669"/>
    <property type="project" value="TreeGrafter"/>
</dbReference>
<accession>D8LE38</accession>
<dbReference type="InParanoid" id="D8LE38"/>
<reference evidence="1 2" key="1">
    <citation type="journal article" date="2010" name="Nature">
        <title>The Ectocarpus genome and the independent evolution of multicellularity in brown algae.</title>
        <authorList>
            <person name="Cock J.M."/>
            <person name="Sterck L."/>
            <person name="Rouze P."/>
            <person name="Scornet D."/>
            <person name="Allen A.E."/>
            <person name="Amoutzias G."/>
            <person name="Anthouard V."/>
            <person name="Artiguenave F."/>
            <person name="Aury J.M."/>
            <person name="Badger J.H."/>
            <person name="Beszteri B."/>
            <person name="Billiau K."/>
            <person name="Bonnet E."/>
            <person name="Bothwell J.H."/>
            <person name="Bowler C."/>
            <person name="Boyen C."/>
            <person name="Brownlee C."/>
            <person name="Carrano C.J."/>
            <person name="Charrier B."/>
            <person name="Cho G.Y."/>
            <person name="Coelho S.M."/>
            <person name="Collen J."/>
            <person name="Corre E."/>
            <person name="Da Silva C."/>
            <person name="Delage L."/>
            <person name="Delaroque N."/>
            <person name="Dittami S.M."/>
            <person name="Doulbeau S."/>
            <person name="Elias M."/>
            <person name="Farnham G."/>
            <person name="Gachon C.M."/>
            <person name="Gschloessl B."/>
            <person name="Heesch S."/>
            <person name="Jabbari K."/>
            <person name="Jubin C."/>
            <person name="Kawai H."/>
            <person name="Kimura K."/>
            <person name="Kloareg B."/>
            <person name="Kupper F.C."/>
            <person name="Lang D."/>
            <person name="Le Bail A."/>
            <person name="Leblanc C."/>
            <person name="Lerouge P."/>
            <person name="Lohr M."/>
            <person name="Lopez P.J."/>
            <person name="Martens C."/>
            <person name="Maumus F."/>
            <person name="Michel G."/>
            <person name="Miranda-Saavedra D."/>
            <person name="Morales J."/>
            <person name="Moreau H."/>
            <person name="Motomura T."/>
            <person name="Nagasato C."/>
            <person name="Napoli C.A."/>
            <person name="Nelson D.R."/>
            <person name="Nyvall-Collen P."/>
            <person name="Peters A.F."/>
            <person name="Pommier C."/>
            <person name="Potin P."/>
            <person name="Poulain J."/>
            <person name="Quesneville H."/>
            <person name="Read B."/>
            <person name="Rensing S.A."/>
            <person name="Ritter A."/>
            <person name="Rousvoal S."/>
            <person name="Samanta M."/>
            <person name="Samson G."/>
            <person name="Schroeder D.C."/>
            <person name="Segurens B."/>
            <person name="Strittmatter M."/>
            <person name="Tonon T."/>
            <person name="Tregear J.W."/>
            <person name="Valentin K."/>
            <person name="von Dassow P."/>
            <person name="Yamagishi T."/>
            <person name="Van de Peer Y."/>
            <person name="Wincker P."/>
        </authorList>
    </citation>
    <scope>NUCLEOTIDE SEQUENCE [LARGE SCALE GENOMIC DNA]</scope>
    <source>
        <strain evidence="2">Ec32 / CCAP1310/4</strain>
    </source>
</reference>
<dbReference type="STRING" id="2880.D8LE38"/>
<protein>
    <submittedName>
        <fullName evidence="1">Uncharacterized protein</fullName>
    </submittedName>
</protein>
<proteinExistence type="predicted"/>
<dbReference type="SUPFAM" id="SSF48371">
    <property type="entry name" value="ARM repeat"/>
    <property type="match status" value="1"/>
</dbReference>
<organism evidence="1 2">
    <name type="scientific">Ectocarpus siliculosus</name>
    <name type="common">Brown alga</name>
    <name type="synonym">Conferva siliculosa</name>
    <dbReference type="NCBI Taxonomy" id="2880"/>
    <lineage>
        <taxon>Eukaryota</taxon>
        <taxon>Sar</taxon>
        <taxon>Stramenopiles</taxon>
        <taxon>Ochrophyta</taxon>
        <taxon>PX clade</taxon>
        <taxon>Phaeophyceae</taxon>
        <taxon>Ectocarpales</taxon>
        <taxon>Ectocarpaceae</taxon>
        <taxon>Ectocarpus</taxon>
    </lineage>
</organism>
<dbReference type="InterPro" id="IPR016024">
    <property type="entry name" value="ARM-type_fold"/>
</dbReference>